<dbReference type="Pfam" id="PF02470">
    <property type="entry name" value="MlaD"/>
    <property type="match status" value="1"/>
</dbReference>
<feature type="domain" description="Mce/MlaD" evidence="2">
    <location>
        <begin position="40"/>
        <end position="113"/>
    </location>
</feature>
<feature type="domain" description="Mammalian cell entry C-terminal" evidence="3">
    <location>
        <begin position="123"/>
        <end position="290"/>
    </location>
</feature>
<organism evidence="4 5">
    <name type="scientific">Mycolicibacterium diernhoferi</name>
    <dbReference type="NCBI Taxonomy" id="1801"/>
    <lineage>
        <taxon>Bacteria</taxon>
        <taxon>Bacillati</taxon>
        <taxon>Actinomycetota</taxon>
        <taxon>Actinomycetes</taxon>
        <taxon>Mycobacteriales</taxon>
        <taxon>Mycobacteriaceae</taxon>
        <taxon>Mycolicibacterium</taxon>
    </lineage>
</organism>
<name>A0A2A7NNE3_9MYCO</name>
<dbReference type="AlphaFoldDB" id="A0A2A7NNE3"/>
<feature type="region of interest" description="Disordered" evidence="1">
    <location>
        <begin position="420"/>
        <end position="517"/>
    </location>
</feature>
<dbReference type="PANTHER" id="PTHR33371:SF16">
    <property type="entry name" value="MCE-FAMILY PROTEIN MCE3F"/>
    <property type="match status" value="1"/>
</dbReference>
<dbReference type="Proteomes" id="UP000220340">
    <property type="component" value="Unassembled WGS sequence"/>
</dbReference>
<proteinExistence type="predicted"/>
<dbReference type="Pfam" id="PF11887">
    <property type="entry name" value="Mce4_CUP1"/>
    <property type="match status" value="1"/>
</dbReference>
<feature type="compositionally biased region" description="Polar residues" evidence="1">
    <location>
        <begin position="444"/>
        <end position="467"/>
    </location>
</feature>
<evidence type="ECO:0000259" key="3">
    <source>
        <dbReference type="Pfam" id="PF11887"/>
    </source>
</evidence>
<dbReference type="NCBIfam" id="TIGR00996">
    <property type="entry name" value="Mtu_fam_mce"/>
    <property type="match status" value="1"/>
</dbReference>
<keyword evidence="5" id="KW-1185">Reference proteome</keyword>
<comment type="caution">
    <text evidence="4">The sequence shown here is derived from an EMBL/GenBank/DDBJ whole genome shotgun (WGS) entry which is preliminary data.</text>
</comment>
<protein>
    <submittedName>
        <fullName evidence="4">MCE family protein</fullName>
    </submittedName>
</protein>
<evidence type="ECO:0000313" key="5">
    <source>
        <dbReference type="Proteomes" id="UP000220340"/>
    </source>
</evidence>
<dbReference type="InterPro" id="IPR052336">
    <property type="entry name" value="MlaD_Phospholipid_Transporter"/>
</dbReference>
<evidence type="ECO:0000313" key="4">
    <source>
        <dbReference type="EMBL" id="PEG51485.1"/>
    </source>
</evidence>
<dbReference type="EMBL" id="PDCR01000050">
    <property type="protein sequence ID" value="PEG51485.1"/>
    <property type="molecule type" value="Genomic_DNA"/>
</dbReference>
<accession>A0A2A7NNE3</accession>
<sequence>MLLTKFIRIQLLAFAALTLVALVVLSLVYLRLPAHFGIGMYRLYADLPSSAGLYETANVTYRGVTIGKVRAVEPTPQGARVTMDIDNDAKIPLDASANVHSVSAVGEQFIDVVSDTDDGAYFSSGQTITKATVPSEVGPALDAAQASLAAIPKEKIGQLLDETATAVGGLGPSLQRLVDATQALAGDFRDNLGAVDDIVDRSGPILDSQVNSADAIARWAANLNTIASQTAEQDAALRSGLQQAAPTADQLSGVFSDVRDALPQTLANLEVIFDMLKRYNKHVEQILVLLPQGGALGQAGTIFGAQGLLHFGLGVNSPPPCLTGFLPAPQWRSPADTSTQPIPQGLYCKIPKDATNVVRGARNNPCADVPGKRAATPRECRSDEPYVPLGTNPWYGDPNQIVDCPAAGARCTQPVNPGQVIPAPSINNGLNPLPASQLPPPESSAPTSDPLTPPGQGTVTCSGQQPNPCIYTPASGPSAVYSPSSGEVVGPDGVKYSVNNSNNPGENGWKEMLAPAG</sequence>
<evidence type="ECO:0000256" key="1">
    <source>
        <dbReference type="SAM" id="MobiDB-lite"/>
    </source>
</evidence>
<dbReference type="InterPro" id="IPR003399">
    <property type="entry name" value="Mce/MlaD"/>
</dbReference>
<dbReference type="InterPro" id="IPR024516">
    <property type="entry name" value="Mce_C"/>
</dbReference>
<gene>
    <name evidence="4" type="ORF">CRI78_26255</name>
</gene>
<dbReference type="PANTHER" id="PTHR33371">
    <property type="entry name" value="INTERMEMBRANE PHOSPHOLIPID TRANSPORT SYSTEM BINDING PROTEIN MLAD-RELATED"/>
    <property type="match status" value="1"/>
</dbReference>
<dbReference type="InterPro" id="IPR005693">
    <property type="entry name" value="Mce"/>
</dbReference>
<dbReference type="GO" id="GO:0005576">
    <property type="term" value="C:extracellular region"/>
    <property type="evidence" value="ECO:0007669"/>
    <property type="project" value="TreeGrafter"/>
</dbReference>
<reference evidence="4 5" key="1">
    <citation type="submission" date="2017-10" db="EMBL/GenBank/DDBJ databases">
        <title>The new phylogeny of genus Mycobacterium.</title>
        <authorList>
            <person name="Tortoli E."/>
            <person name="Trovato A."/>
            <person name="Cirillo D.M."/>
        </authorList>
    </citation>
    <scope>NUCLEOTIDE SEQUENCE [LARGE SCALE GENOMIC DNA]</scope>
    <source>
        <strain evidence="4 5">IP141170001</strain>
    </source>
</reference>
<evidence type="ECO:0000259" key="2">
    <source>
        <dbReference type="Pfam" id="PF02470"/>
    </source>
</evidence>
<dbReference type="OrthoDB" id="4741753at2"/>